<dbReference type="EMBL" id="RRYP01000066">
    <property type="protein sequence ID" value="TNV88131.1"/>
    <property type="molecule type" value="Genomic_DNA"/>
</dbReference>
<protein>
    <submittedName>
        <fullName evidence="1">Uncharacterized protein</fullName>
    </submittedName>
</protein>
<dbReference type="OrthoDB" id="327389at2759"/>
<sequence length="848" mass="94909">MNSLIMLPIQDDSASPVRYNLTIENSTFNHFSGCGSILSNYNSTQFYINKTTYLPSFLNFTYQKYPYHLQGSANTVLTRHYQSYQRINQSAGAQLVSAFSRFNANMNFIKQIRIRGNTFSNLNQLKKRHTDQAQDRVLSRGSLPRVQNETMRDLGLAVQLMDNFDSSYIAIENNQFIDIQQEFVVDMGSAGQCHCNSVSNSLGATSSQDILSNGTDMIVQLAHVISIKQMRNTLVIIANSSFSNITLSGPIIHIQERQGMATSPIVIARNNFTMIQGQINSNVITIMRDTTDQAYHDGLQDLTPSGESLASNEKDKLSNVIFGGSIVISQNRFNFITGCSEVDAGVLFIGVKYDQTFLSQPESYRRNHLLLQKNPQERLFTAYSGKDQLYFKNPVINVPSAGGIIVYNRSGVNISGNEYVNVSMGAQRNQDGMNIVGALIKVVNAISVQISGESYVNIGAYTSELSNYLFDKILYKTTSKQQSKDLFNSQQIYGGVSSFFGTYLSQTLISVETTTFVLLGGSNYFENIWLIDRVDALSRNQNMGIILRVDYLIGSIEIGSSVGDPSKILNIVGYLNSQTLDAPWYQFDPSKSLISDKYAQYGAGAPLFHIHSANNQISQVSFSNMILQNLLFTANKTYPDGDTAKVPAIFTTDFQDKNFNKVPLLVTISEVKFFDIQLDGVFQYFNLLARLIQVNWLAVTGIGSFDISANEPRLSAIVTRDRVGEVQLEENVCFMKLNLFSKIGEENVAFVSQAIFNHLKFSQINLRKAGLPIFMIDRSYDQAPSLITYVNVTNMLINGQYFDEDKASKWEYIPDSYLFTVQNSKPINLQLNFYSATLGLLYSKCKLL</sequence>
<dbReference type="Proteomes" id="UP000785679">
    <property type="component" value="Unassembled WGS sequence"/>
</dbReference>
<proteinExistence type="predicted"/>
<comment type="caution">
    <text evidence="1">The sequence shown here is derived from an EMBL/GenBank/DDBJ whole genome shotgun (WGS) entry which is preliminary data.</text>
</comment>
<name>A0A8J8TB83_HALGN</name>
<reference evidence="1" key="1">
    <citation type="submission" date="2019-06" db="EMBL/GenBank/DDBJ databases">
        <authorList>
            <person name="Zheng W."/>
        </authorList>
    </citation>
    <scope>NUCLEOTIDE SEQUENCE</scope>
    <source>
        <strain evidence="1">QDHG01</strain>
    </source>
</reference>
<keyword evidence="2" id="KW-1185">Reference proteome</keyword>
<gene>
    <name evidence="1" type="ORF">FGO68_gene10718</name>
</gene>
<dbReference type="AlphaFoldDB" id="A0A8J8TB83"/>
<evidence type="ECO:0000313" key="2">
    <source>
        <dbReference type="Proteomes" id="UP000785679"/>
    </source>
</evidence>
<organism evidence="1 2">
    <name type="scientific">Halteria grandinella</name>
    <dbReference type="NCBI Taxonomy" id="5974"/>
    <lineage>
        <taxon>Eukaryota</taxon>
        <taxon>Sar</taxon>
        <taxon>Alveolata</taxon>
        <taxon>Ciliophora</taxon>
        <taxon>Intramacronucleata</taxon>
        <taxon>Spirotrichea</taxon>
        <taxon>Stichotrichia</taxon>
        <taxon>Sporadotrichida</taxon>
        <taxon>Halteriidae</taxon>
        <taxon>Halteria</taxon>
    </lineage>
</organism>
<accession>A0A8J8TB83</accession>
<evidence type="ECO:0000313" key="1">
    <source>
        <dbReference type="EMBL" id="TNV88131.1"/>
    </source>
</evidence>